<accession>A0A811P3N1</accession>
<proteinExistence type="predicted"/>
<dbReference type="AlphaFoldDB" id="A0A811P3N1"/>
<evidence type="ECO:0000313" key="2">
    <source>
        <dbReference type="Proteomes" id="UP000604825"/>
    </source>
</evidence>
<gene>
    <name evidence="1" type="ORF">NCGR_LOCUS23556</name>
</gene>
<protein>
    <submittedName>
        <fullName evidence="1">Uncharacterized protein</fullName>
    </submittedName>
</protein>
<sequence>MAYREGEEEMVAELEDALLQRELGPDELHVGLAQEAVLGAQVRGGLHLEEVAVWVHGLAVDERHSVDGDDKDMVKEVFGSLAGPKALAEQAEQRVRPRPNASFSDVMITVLSSVAISGEHKGLGDGAPAMLPLGVSPKMTFCACQAITSEAASDEVRDCLWGSCDVILRSASRVRLKHAN</sequence>
<dbReference type="EMBL" id="CAJGYO010000006">
    <property type="protein sequence ID" value="CAD6235296.1"/>
    <property type="molecule type" value="Genomic_DNA"/>
</dbReference>
<name>A0A811P3N1_9POAL</name>
<keyword evidence="2" id="KW-1185">Reference proteome</keyword>
<comment type="caution">
    <text evidence="1">The sequence shown here is derived from an EMBL/GenBank/DDBJ whole genome shotgun (WGS) entry which is preliminary data.</text>
</comment>
<evidence type="ECO:0000313" key="1">
    <source>
        <dbReference type="EMBL" id="CAD6235296.1"/>
    </source>
</evidence>
<dbReference type="Proteomes" id="UP000604825">
    <property type="component" value="Unassembled WGS sequence"/>
</dbReference>
<reference evidence="1" key="1">
    <citation type="submission" date="2020-10" db="EMBL/GenBank/DDBJ databases">
        <authorList>
            <person name="Han B."/>
            <person name="Lu T."/>
            <person name="Zhao Q."/>
            <person name="Huang X."/>
            <person name="Zhao Y."/>
        </authorList>
    </citation>
    <scope>NUCLEOTIDE SEQUENCE</scope>
</reference>
<organism evidence="1 2">
    <name type="scientific">Miscanthus lutarioriparius</name>
    <dbReference type="NCBI Taxonomy" id="422564"/>
    <lineage>
        <taxon>Eukaryota</taxon>
        <taxon>Viridiplantae</taxon>
        <taxon>Streptophyta</taxon>
        <taxon>Embryophyta</taxon>
        <taxon>Tracheophyta</taxon>
        <taxon>Spermatophyta</taxon>
        <taxon>Magnoliopsida</taxon>
        <taxon>Liliopsida</taxon>
        <taxon>Poales</taxon>
        <taxon>Poaceae</taxon>
        <taxon>PACMAD clade</taxon>
        <taxon>Panicoideae</taxon>
        <taxon>Andropogonodae</taxon>
        <taxon>Andropogoneae</taxon>
        <taxon>Saccharinae</taxon>
        <taxon>Miscanthus</taxon>
    </lineage>
</organism>